<dbReference type="Gene3D" id="1.10.10.60">
    <property type="entry name" value="Homeodomain-like"/>
    <property type="match status" value="1"/>
</dbReference>
<dbReference type="PROSITE" id="PS50977">
    <property type="entry name" value="HTH_TETR_2"/>
    <property type="match status" value="1"/>
</dbReference>
<keyword evidence="1" id="KW-0678">Repressor</keyword>
<evidence type="ECO:0000256" key="3">
    <source>
        <dbReference type="ARBA" id="ARBA00023125"/>
    </source>
</evidence>
<dbReference type="PRINTS" id="PR00455">
    <property type="entry name" value="HTHTETR"/>
</dbReference>
<feature type="domain" description="HTH tetR-type" evidence="6">
    <location>
        <begin position="6"/>
        <end position="66"/>
    </location>
</feature>
<evidence type="ECO:0000256" key="1">
    <source>
        <dbReference type="ARBA" id="ARBA00022491"/>
    </source>
</evidence>
<gene>
    <name evidence="7" type="ORF">PEP31012_03966</name>
</gene>
<organism evidence="7 8">
    <name type="scientific">Pandoraea eparura</name>
    <dbReference type="NCBI Taxonomy" id="2508291"/>
    <lineage>
        <taxon>Bacteria</taxon>
        <taxon>Pseudomonadati</taxon>
        <taxon>Pseudomonadota</taxon>
        <taxon>Betaproteobacteria</taxon>
        <taxon>Burkholderiales</taxon>
        <taxon>Burkholderiaceae</taxon>
        <taxon>Pandoraea</taxon>
    </lineage>
</organism>
<evidence type="ECO:0000256" key="4">
    <source>
        <dbReference type="ARBA" id="ARBA00023163"/>
    </source>
</evidence>
<evidence type="ECO:0000256" key="5">
    <source>
        <dbReference type="PROSITE-ProRule" id="PRU00335"/>
    </source>
</evidence>
<dbReference type="PANTHER" id="PTHR47506">
    <property type="entry name" value="TRANSCRIPTIONAL REGULATORY PROTEIN"/>
    <property type="match status" value="1"/>
</dbReference>
<evidence type="ECO:0000313" key="7">
    <source>
        <dbReference type="EMBL" id="VVE36649.1"/>
    </source>
</evidence>
<dbReference type="PANTHER" id="PTHR47506:SF10">
    <property type="entry name" value="TRANSCRIPTIONAL REGULATORY PROTEIN"/>
    <property type="match status" value="1"/>
</dbReference>
<proteinExistence type="predicted"/>
<dbReference type="Pfam" id="PF16925">
    <property type="entry name" value="TetR_C_13"/>
    <property type="match status" value="1"/>
</dbReference>
<dbReference type="InterPro" id="IPR009057">
    <property type="entry name" value="Homeodomain-like_sf"/>
</dbReference>
<evidence type="ECO:0000313" key="8">
    <source>
        <dbReference type="Proteomes" id="UP000400981"/>
    </source>
</evidence>
<dbReference type="Gene3D" id="1.10.357.10">
    <property type="entry name" value="Tetracycline Repressor, domain 2"/>
    <property type="match status" value="1"/>
</dbReference>
<dbReference type="GO" id="GO:0003677">
    <property type="term" value="F:DNA binding"/>
    <property type="evidence" value="ECO:0007669"/>
    <property type="project" value="UniProtKB-UniRule"/>
</dbReference>
<keyword evidence="2" id="KW-0805">Transcription regulation</keyword>
<accession>A0A5E4XJL1</accession>
<evidence type="ECO:0000256" key="2">
    <source>
        <dbReference type="ARBA" id="ARBA00023015"/>
    </source>
</evidence>
<keyword evidence="8" id="KW-1185">Reference proteome</keyword>
<name>A0A5E4XJL1_9BURK</name>
<dbReference type="OrthoDB" id="270177at2"/>
<protein>
    <submittedName>
        <fullName evidence="7">TetR family transcriptional regulator</fullName>
    </submittedName>
</protein>
<dbReference type="InterPro" id="IPR001647">
    <property type="entry name" value="HTH_TetR"/>
</dbReference>
<keyword evidence="3 5" id="KW-0238">DNA-binding</keyword>
<dbReference type="SUPFAM" id="SSF48498">
    <property type="entry name" value="Tetracyclin repressor-like, C-terminal domain"/>
    <property type="match status" value="1"/>
</dbReference>
<dbReference type="AlphaFoldDB" id="A0A5E4XJL1"/>
<dbReference type="InterPro" id="IPR036271">
    <property type="entry name" value="Tet_transcr_reg_TetR-rel_C_sf"/>
</dbReference>
<dbReference type="InterPro" id="IPR011075">
    <property type="entry name" value="TetR_C"/>
</dbReference>
<keyword evidence="4" id="KW-0804">Transcription</keyword>
<feature type="DNA-binding region" description="H-T-H motif" evidence="5">
    <location>
        <begin position="29"/>
        <end position="48"/>
    </location>
</feature>
<sequence length="200" mass="22122">MGRPRGFDSTDVLNAARDAFWARGYEATSTRDLVKATGLTQPSLYNAFGDKRTLFLRVLDHYLNQTLRERIAQHESAATPGAALTDFFADVVQRSLDDKAQRGCLMVNSVLEAAPGDSELRDAITEELTRIRDFFLRSIDAGQRTGEMRSDIDAEQAADHLLAVLLGLRVIARVHPARDWLVGAVSPALTHLGLRPLHLD</sequence>
<dbReference type="Pfam" id="PF00440">
    <property type="entry name" value="TetR_N"/>
    <property type="match status" value="1"/>
</dbReference>
<evidence type="ECO:0000259" key="6">
    <source>
        <dbReference type="PROSITE" id="PS50977"/>
    </source>
</evidence>
<dbReference type="PROSITE" id="PS01081">
    <property type="entry name" value="HTH_TETR_1"/>
    <property type="match status" value="1"/>
</dbReference>
<dbReference type="Proteomes" id="UP000400981">
    <property type="component" value="Unassembled WGS sequence"/>
</dbReference>
<reference evidence="7 8" key="1">
    <citation type="submission" date="2019-08" db="EMBL/GenBank/DDBJ databases">
        <authorList>
            <person name="Peeters C."/>
        </authorList>
    </citation>
    <scope>NUCLEOTIDE SEQUENCE [LARGE SCALE GENOMIC DNA]</scope>
    <source>
        <strain evidence="7 8">LMG 31012</strain>
    </source>
</reference>
<dbReference type="InterPro" id="IPR023772">
    <property type="entry name" value="DNA-bd_HTH_TetR-type_CS"/>
</dbReference>
<dbReference type="EMBL" id="CABPSH010000012">
    <property type="protein sequence ID" value="VVE36649.1"/>
    <property type="molecule type" value="Genomic_DNA"/>
</dbReference>
<dbReference type="SUPFAM" id="SSF46689">
    <property type="entry name" value="Homeodomain-like"/>
    <property type="match status" value="1"/>
</dbReference>